<proteinExistence type="predicted"/>
<dbReference type="WBParaSite" id="SPAL_0000494100.1">
    <property type="protein sequence ID" value="SPAL_0000494100.1"/>
    <property type="gene ID" value="SPAL_0000494100"/>
</dbReference>
<dbReference type="Gene3D" id="3.30.420.10">
    <property type="entry name" value="Ribonuclease H-like superfamily/Ribonuclease H"/>
    <property type="match status" value="1"/>
</dbReference>
<feature type="domain" description="Paired" evidence="3">
    <location>
        <begin position="11"/>
        <end position="136"/>
    </location>
</feature>
<feature type="compositionally biased region" description="Low complexity" evidence="2">
    <location>
        <begin position="1"/>
        <end position="13"/>
    </location>
</feature>
<dbReference type="NCBIfam" id="NF033545">
    <property type="entry name" value="transpos_IS630"/>
    <property type="match status" value="1"/>
</dbReference>
<dbReference type="InterPro" id="IPR047655">
    <property type="entry name" value="Transpos_IS630-like"/>
</dbReference>
<protein>
    <submittedName>
        <fullName evidence="5">Paired domain-containing protein</fullName>
    </submittedName>
</protein>
<dbReference type="GO" id="GO:0003677">
    <property type="term" value="F:DNA binding"/>
    <property type="evidence" value="ECO:0007669"/>
    <property type="project" value="InterPro"/>
</dbReference>
<dbReference type="PANTHER" id="PTHR46564:SF1">
    <property type="entry name" value="TRANSPOSASE"/>
    <property type="match status" value="1"/>
</dbReference>
<dbReference type="SUPFAM" id="SSF46689">
    <property type="entry name" value="Homeodomain-like"/>
    <property type="match status" value="1"/>
</dbReference>
<comment type="subcellular location">
    <subcellularLocation>
        <location evidence="1">Nucleus</location>
    </subcellularLocation>
</comment>
<evidence type="ECO:0000256" key="2">
    <source>
        <dbReference type="SAM" id="MobiDB-lite"/>
    </source>
</evidence>
<dbReference type="Proteomes" id="UP000046392">
    <property type="component" value="Unplaced"/>
</dbReference>
<evidence type="ECO:0000256" key="1">
    <source>
        <dbReference type="ARBA" id="ARBA00004123"/>
    </source>
</evidence>
<dbReference type="PROSITE" id="PS51057">
    <property type="entry name" value="PAIRED_2"/>
    <property type="match status" value="1"/>
</dbReference>
<organism evidence="4 5">
    <name type="scientific">Strongyloides papillosus</name>
    <name type="common">Intestinal threadworm</name>
    <dbReference type="NCBI Taxonomy" id="174720"/>
    <lineage>
        <taxon>Eukaryota</taxon>
        <taxon>Metazoa</taxon>
        <taxon>Ecdysozoa</taxon>
        <taxon>Nematoda</taxon>
        <taxon>Chromadorea</taxon>
        <taxon>Rhabditida</taxon>
        <taxon>Tylenchina</taxon>
        <taxon>Panagrolaimomorpha</taxon>
        <taxon>Strongyloidoidea</taxon>
        <taxon>Strongyloididae</taxon>
        <taxon>Strongyloides</taxon>
    </lineage>
</organism>
<dbReference type="InterPro" id="IPR009057">
    <property type="entry name" value="Homeodomain-like_sf"/>
</dbReference>
<sequence length="362" mass="41896">MSSSNSILMEESSVVSAETTQRTTYQDISNDDRNRLIKLVVDQGYSIKDASNMMEINYSSARTIISKFKNQNIISKKPKGGSIKKCLTPEIINEIEEIISENPSYTLKEIKRDIQNIRGSDFQISLSTIDRCLRELGITVKKSHRELDRVNDPDKIRQRKEYALWFNNYFNNDYSKIVFVDESSFHLHIQRTFSRSKKGTRSNVKVPTIRGRSVTLIASISISQMCHCKVISNSTVDADIFSEYLEELCMYIRDEMKLQAACLILDNARIHKRNEIERITSMFNFDFKFLSPYSYMLNPIENAFSKIKNCVRSRLRNNDNGVLSDVIMSEINNITSTDCNGYFRYITKNITNCAAELPYYHK</sequence>
<evidence type="ECO:0000313" key="5">
    <source>
        <dbReference type="WBParaSite" id="SPAL_0000494100.1"/>
    </source>
</evidence>
<feature type="region of interest" description="Disordered" evidence="2">
    <location>
        <begin position="1"/>
        <end position="21"/>
    </location>
</feature>
<dbReference type="InterPro" id="IPR038717">
    <property type="entry name" value="Tc1-like_DDE_dom"/>
</dbReference>
<dbReference type="STRING" id="174720.A0A0N5BG34"/>
<dbReference type="PANTHER" id="PTHR46564">
    <property type="entry name" value="TRANSPOSASE"/>
    <property type="match status" value="1"/>
</dbReference>
<dbReference type="AlphaFoldDB" id="A0A0N5BG34"/>
<dbReference type="GO" id="GO:0005634">
    <property type="term" value="C:nucleus"/>
    <property type="evidence" value="ECO:0007669"/>
    <property type="project" value="UniProtKB-SubCell"/>
</dbReference>
<dbReference type="Pfam" id="PF13358">
    <property type="entry name" value="DDE_3"/>
    <property type="match status" value="1"/>
</dbReference>
<evidence type="ECO:0000313" key="4">
    <source>
        <dbReference type="Proteomes" id="UP000046392"/>
    </source>
</evidence>
<accession>A0A0N5BG34</accession>
<keyword evidence="4" id="KW-1185">Reference proteome</keyword>
<evidence type="ECO:0000259" key="3">
    <source>
        <dbReference type="PROSITE" id="PS51057"/>
    </source>
</evidence>
<reference evidence="5" key="1">
    <citation type="submission" date="2017-02" db="UniProtKB">
        <authorList>
            <consortium name="WormBaseParasite"/>
        </authorList>
    </citation>
    <scope>IDENTIFICATION</scope>
</reference>
<dbReference type="InterPro" id="IPR036397">
    <property type="entry name" value="RNaseH_sf"/>
</dbReference>
<dbReference type="InterPro" id="IPR001523">
    <property type="entry name" value="Paired_dom"/>
</dbReference>
<dbReference type="GO" id="GO:0006355">
    <property type="term" value="P:regulation of DNA-templated transcription"/>
    <property type="evidence" value="ECO:0007669"/>
    <property type="project" value="InterPro"/>
</dbReference>
<name>A0A0N5BG34_STREA</name>
<dbReference type="Pfam" id="PF00292">
    <property type="entry name" value="PAX"/>
    <property type="match status" value="1"/>
</dbReference>